<gene>
    <name evidence="1" type="ORF">PTI45_04642</name>
</gene>
<sequence>MNHNSNETYVARDIVGENILFTAEVSDLLQCNVMEISNYVKEKVLIPIKRTSNAMLFFKPDVLKLKTRLENKKYK</sequence>
<dbReference type="RefSeq" id="WP_069329940.1">
    <property type="nucleotide sequence ID" value="NZ_MDER01000101.1"/>
</dbReference>
<dbReference type="AlphaFoldDB" id="A0A1E3KXB4"/>
<organism evidence="1 2">
    <name type="scientific">Paenibacillus nuruki</name>
    <dbReference type="NCBI Taxonomy" id="1886670"/>
    <lineage>
        <taxon>Bacteria</taxon>
        <taxon>Bacillati</taxon>
        <taxon>Bacillota</taxon>
        <taxon>Bacilli</taxon>
        <taxon>Bacillales</taxon>
        <taxon>Paenibacillaceae</taxon>
        <taxon>Paenibacillus</taxon>
    </lineage>
</organism>
<protein>
    <recommendedName>
        <fullName evidence="3">DNA-binding protein</fullName>
    </recommendedName>
</protein>
<proteinExistence type="predicted"/>
<evidence type="ECO:0000313" key="2">
    <source>
        <dbReference type="Proteomes" id="UP000094578"/>
    </source>
</evidence>
<comment type="caution">
    <text evidence="1">The sequence shown here is derived from an EMBL/GenBank/DDBJ whole genome shotgun (WGS) entry which is preliminary data.</text>
</comment>
<evidence type="ECO:0000313" key="1">
    <source>
        <dbReference type="EMBL" id="ODP26033.1"/>
    </source>
</evidence>
<evidence type="ECO:0008006" key="3">
    <source>
        <dbReference type="Google" id="ProtNLM"/>
    </source>
</evidence>
<name>A0A1E3KXB4_9BACL</name>
<accession>A0A1E3KXB4</accession>
<dbReference type="EMBL" id="MDER01000101">
    <property type="protein sequence ID" value="ODP26033.1"/>
    <property type="molecule type" value="Genomic_DNA"/>
</dbReference>
<keyword evidence="2" id="KW-1185">Reference proteome</keyword>
<reference evidence="1 2" key="1">
    <citation type="submission" date="2016-08" db="EMBL/GenBank/DDBJ databases">
        <title>Genome sequencing of Paenibacillus sp. TI45-13ar, isolated from Korean traditional nuruk.</title>
        <authorList>
            <person name="Kim S.-J."/>
        </authorList>
    </citation>
    <scope>NUCLEOTIDE SEQUENCE [LARGE SCALE GENOMIC DNA]</scope>
    <source>
        <strain evidence="1 2">TI45-13ar</strain>
    </source>
</reference>
<dbReference type="Proteomes" id="UP000094578">
    <property type="component" value="Unassembled WGS sequence"/>
</dbReference>